<dbReference type="OrthoDB" id="2279974at2759"/>
<accession>A0A8H7ETP2</accession>
<evidence type="ECO:0000313" key="2">
    <source>
        <dbReference type="Proteomes" id="UP000605846"/>
    </source>
</evidence>
<dbReference type="Proteomes" id="UP000605846">
    <property type="component" value="Unassembled WGS sequence"/>
</dbReference>
<dbReference type="AlphaFoldDB" id="A0A8H7ETP2"/>
<organism evidence="1 2">
    <name type="scientific">Apophysomyces ossiformis</name>
    <dbReference type="NCBI Taxonomy" id="679940"/>
    <lineage>
        <taxon>Eukaryota</taxon>
        <taxon>Fungi</taxon>
        <taxon>Fungi incertae sedis</taxon>
        <taxon>Mucoromycota</taxon>
        <taxon>Mucoromycotina</taxon>
        <taxon>Mucoromycetes</taxon>
        <taxon>Mucorales</taxon>
        <taxon>Mucorineae</taxon>
        <taxon>Mucoraceae</taxon>
        <taxon>Apophysomyces</taxon>
    </lineage>
</organism>
<proteinExistence type="predicted"/>
<name>A0A8H7ETP2_9FUNG</name>
<comment type="caution">
    <text evidence="1">The sequence shown here is derived from an EMBL/GenBank/DDBJ whole genome shotgun (WGS) entry which is preliminary data.</text>
</comment>
<keyword evidence="2" id="KW-1185">Reference proteome</keyword>
<sequence>MNKQYDWGMKWMNSDMNSLRNCVLIDEAGSNIKFAAVIGNPSHLVNDKCLSASAAAKQAKNLRRMAQRWAKQYEKDPDSILEKWQKTSRPCLLNQEHKKVILGCINESPSTILEQVMEQLKQNFTEIEVSMSTLHEFI</sequence>
<evidence type="ECO:0000313" key="1">
    <source>
        <dbReference type="EMBL" id="KAF7730168.1"/>
    </source>
</evidence>
<gene>
    <name evidence="1" type="ORF">EC973_002776</name>
</gene>
<protein>
    <submittedName>
        <fullName evidence="1">Uncharacterized protein</fullName>
    </submittedName>
</protein>
<dbReference type="EMBL" id="JABAYA010000018">
    <property type="protein sequence ID" value="KAF7730168.1"/>
    <property type="molecule type" value="Genomic_DNA"/>
</dbReference>
<reference evidence="1" key="1">
    <citation type="submission" date="2020-01" db="EMBL/GenBank/DDBJ databases">
        <title>Genome Sequencing of Three Apophysomyces-Like Fungal Strains Confirms a Novel Fungal Genus in the Mucoromycota with divergent Burkholderia-like Endosymbiotic Bacteria.</title>
        <authorList>
            <person name="Stajich J.E."/>
            <person name="Macias A.M."/>
            <person name="Carter-House D."/>
            <person name="Lovett B."/>
            <person name="Kasson L.R."/>
            <person name="Berry K."/>
            <person name="Grigoriev I."/>
            <person name="Chang Y."/>
            <person name="Spatafora J."/>
            <person name="Kasson M.T."/>
        </authorList>
    </citation>
    <scope>NUCLEOTIDE SEQUENCE</scope>
    <source>
        <strain evidence="1">NRRL A-21654</strain>
    </source>
</reference>